<dbReference type="InterPro" id="IPR012951">
    <property type="entry name" value="BBE"/>
</dbReference>
<feature type="domain" description="FAD-binding PCMH-type" evidence="6">
    <location>
        <begin position="82"/>
        <end position="269"/>
    </location>
</feature>
<dbReference type="InterPro" id="IPR016169">
    <property type="entry name" value="FAD-bd_PCMH_sub2"/>
</dbReference>
<comment type="similarity">
    <text evidence="1">Belongs to the oxygen-dependent FAD-linked oxidoreductase family.</text>
</comment>
<dbReference type="Pfam" id="PF08031">
    <property type="entry name" value="BBE"/>
    <property type="match status" value="1"/>
</dbReference>
<evidence type="ECO:0000256" key="2">
    <source>
        <dbReference type="ARBA" id="ARBA00022630"/>
    </source>
</evidence>
<dbReference type="PANTHER" id="PTHR42973">
    <property type="entry name" value="BINDING OXIDOREDUCTASE, PUTATIVE (AFU_ORTHOLOGUE AFUA_1G17690)-RELATED"/>
    <property type="match status" value="1"/>
</dbReference>
<dbReference type="InterPro" id="IPR036318">
    <property type="entry name" value="FAD-bd_PCMH-like_sf"/>
</dbReference>
<evidence type="ECO:0000256" key="1">
    <source>
        <dbReference type="ARBA" id="ARBA00005466"/>
    </source>
</evidence>
<evidence type="ECO:0000259" key="6">
    <source>
        <dbReference type="PROSITE" id="PS51387"/>
    </source>
</evidence>
<keyword evidence="8" id="KW-1185">Reference proteome</keyword>
<dbReference type="Proteomes" id="UP001265746">
    <property type="component" value="Unassembled WGS sequence"/>
</dbReference>
<dbReference type="Pfam" id="PF01565">
    <property type="entry name" value="FAD_binding_4"/>
    <property type="match status" value="1"/>
</dbReference>
<evidence type="ECO:0000313" key="7">
    <source>
        <dbReference type="EMBL" id="KAK2597271.1"/>
    </source>
</evidence>
<feature type="chain" id="PRO_5042089233" description="FAD-binding PCMH-type domain-containing protein" evidence="5">
    <location>
        <begin position="20"/>
        <end position="566"/>
    </location>
</feature>
<evidence type="ECO:0000256" key="4">
    <source>
        <dbReference type="ARBA" id="ARBA00023002"/>
    </source>
</evidence>
<dbReference type="Gene3D" id="3.30.465.10">
    <property type="match status" value="1"/>
</dbReference>
<name>A0AAD9S2E1_PHOAM</name>
<reference evidence="7" key="1">
    <citation type="submission" date="2023-06" db="EMBL/GenBank/DDBJ databases">
        <authorList>
            <person name="Noh H."/>
        </authorList>
    </citation>
    <scope>NUCLEOTIDE SEQUENCE</scope>
    <source>
        <strain evidence="7">DUCC20226</strain>
    </source>
</reference>
<evidence type="ECO:0000256" key="5">
    <source>
        <dbReference type="SAM" id="SignalP"/>
    </source>
</evidence>
<dbReference type="InterPro" id="IPR006094">
    <property type="entry name" value="Oxid_FAD_bind_N"/>
</dbReference>
<comment type="caution">
    <text evidence="7">The sequence shown here is derived from an EMBL/GenBank/DDBJ whole genome shotgun (WGS) entry which is preliminary data.</text>
</comment>
<dbReference type="AlphaFoldDB" id="A0AAD9S2E1"/>
<dbReference type="Gene3D" id="3.40.462.20">
    <property type="match status" value="1"/>
</dbReference>
<feature type="signal peptide" evidence="5">
    <location>
        <begin position="1"/>
        <end position="19"/>
    </location>
</feature>
<dbReference type="InterPro" id="IPR050416">
    <property type="entry name" value="FAD-linked_Oxidoreductase"/>
</dbReference>
<gene>
    <name evidence="7" type="ORF">N8I77_013131</name>
</gene>
<dbReference type="GO" id="GO:0016491">
    <property type="term" value="F:oxidoreductase activity"/>
    <property type="evidence" value="ECO:0007669"/>
    <property type="project" value="UniProtKB-KW"/>
</dbReference>
<dbReference type="GO" id="GO:0071949">
    <property type="term" value="F:FAD binding"/>
    <property type="evidence" value="ECO:0007669"/>
    <property type="project" value="InterPro"/>
</dbReference>
<dbReference type="PROSITE" id="PS51387">
    <property type="entry name" value="FAD_PCMH"/>
    <property type="match status" value="1"/>
</dbReference>
<dbReference type="EMBL" id="JAUJFL010000010">
    <property type="protein sequence ID" value="KAK2597271.1"/>
    <property type="molecule type" value="Genomic_DNA"/>
</dbReference>
<accession>A0AAD9S2E1</accession>
<protein>
    <recommendedName>
        <fullName evidence="6">FAD-binding PCMH-type domain-containing protein</fullName>
    </recommendedName>
</protein>
<keyword evidence="5" id="KW-0732">Signal</keyword>
<keyword evidence="2" id="KW-0285">Flavoprotein</keyword>
<keyword evidence="3" id="KW-0274">FAD</keyword>
<dbReference type="InterPro" id="IPR016166">
    <property type="entry name" value="FAD-bd_PCMH"/>
</dbReference>
<organism evidence="7 8">
    <name type="scientific">Phomopsis amygdali</name>
    <name type="common">Fusicoccum amygdali</name>
    <dbReference type="NCBI Taxonomy" id="1214568"/>
    <lineage>
        <taxon>Eukaryota</taxon>
        <taxon>Fungi</taxon>
        <taxon>Dikarya</taxon>
        <taxon>Ascomycota</taxon>
        <taxon>Pezizomycotina</taxon>
        <taxon>Sordariomycetes</taxon>
        <taxon>Sordariomycetidae</taxon>
        <taxon>Diaporthales</taxon>
        <taxon>Diaporthaceae</taxon>
        <taxon>Diaporthe</taxon>
    </lineage>
</organism>
<dbReference type="PANTHER" id="PTHR42973:SF54">
    <property type="entry name" value="FAD-BINDING PCMH-TYPE DOMAIN-CONTAINING PROTEIN"/>
    <property type="match status" value="1"/>
</dbReference>
<evidence type="ECO:0000256" key="3">
    <source>
        <dbReference type="ARBA" id="ARBA00022827"/>
    </source>
</evidence>
<keyword evidence="4" id="KW-0560">Oxidoreductase</keyword>
<sequence length="566" mass="62751">MKWCSVISACLGFAATAQAATAWQQRNETFAVADAPLGVFSNFTSKADAVASLELTLNSSKISRQGDFRYGQTIARIWTEQRKIWPELILYPENTVDVSVIMQFYSAAHTYWGDNGFAIMGGGHADFGGAQSPSVIIDLHKFGQTEFTSGANVSSTSPSTSWPILKVGGGNEAGDVYSLLEGTGWAFLGPRAASIGVGGFLLGGGIAFQTNKYGIANDNLVGLEVVLLDGQVIYANPYNEYSDLFWACTGAGWMGVGVITHFYIQAYPDPGVVYTATIDWAEDQAPHVFQQTTDFFETNEDPDAFPALLYYYKDPQEPNAVVPLREREFVFQLNAVYFGGNETILNNTFASFYEGASSIAIQEWTLKSLDQYLLTNYPYGYQRIFYGKSHTHSTVDFYNQTFAIYKDTIYGMIARGEDPGHTIWVDEYVRQDLLPGLNGNLPASDSDTAWPHSTSAHITLTSAEWTNHTNQAYIYDREENHMMAYLRDFEKTLGEPAIYDYPNYLAPFSVASEVWGEDNFARLLEIKSKYDPQCLFNRGRVFATTACVDKGLATTWVDKSVGGLIQ</sequence>
<proteinExistence type="inferred from homology"/>
<evidence type="ECO:0000313" key="8">
    <source>
        <dbReference type="Proteomes" id="UP001265746"/>
    </source>
</evidence>
<dbReference type="SUPFAM" id="SSF56176">
    <property type="entry name" value="FAD-binding/transporter-associated domain-like"/>
    <property type="match status" value="1"/>
</dbReference>